<organism evidence="5 6">
    <name type="scientific">Bdellovibrio bacteriovorus</name>
    <dbReference type="NCBI Taxonomy" id="959"/>
    <lineage>
        <taxon>Bacteria</taxon>
        <taxon>Pseudomonadati</taxon>
        <taxon>Bdellovibrionota</taxon>
        <taxon>Bdellovibrionia</taxon>
        <taxon>Bdellovibrionales</taxon>
        <taxon>Pseudobdellovibrionaceae</taxon>
        <taxon>Bdellovibrio</taxon>
    </lineage>
</organism>
<feature type="repeat" description="ANK" evidence="3">
    <location>
        <begin position="57"/>
        <end position="89"/>
    </location>
</feature>
<dbReference type="OrthoDB" id="198309at2"/>
<dbReference type="PROSITE" id="PS50088">
    <property type="entry name" value="ANK_REPEAT"/>
    <property type="match status" value="3"/>
</dbReference>
<dbReference type="SMART" id="SM00248">
    <property type="entry name" value="ANK"/>
    <property type="match status" value="4"/>
</dbReference>
<dbReference type="RefSeq" id="WP_061833826.1">
    <property type="nucleotide sequence ID" value="NZ_LUKE01000001.1"/>
</dbReference>
<evidence type="ECO:0000313" key="6">
    <source>
        <dbReference type="Proteomes" id="UP000075320"/>
    </source>
</evidence>
<feature type="chain" id="PRO_5007573388" evidence="4">
    <location>
        <begin position="19"/>
        <end position="180"/>
    </location>
</feature>
<dbReference type="PRINTS" id="PR01415">
    <property type="entry name" value="ANKYRIN"/>
</dbReference>
<accession>A0A150WPB1</accession>
<keyword evidence="6" id="KW-1185">Reference proteome</keyword>
<feature type="repeat" description="ANK" evidence="3">
    <location>
        <begin position="124"/>
        <end position="156"/>
    </location>
</feature>
<dbReference type="PROSITE" id="PS50297">
    <property type="entry name" value="ANK_REP_REGION"/>
    <property type="match status" value="2"/>
</dbReference>
<evidence type="ECO:0000256" key="4">
    <source>
        <dbReference type="SAM" id="SignalP"/>
    </source>
</evidence>
<keyword evidence="1" id="KW-0677">Repeat</keyword>
<evidence type="ECO:0000256" key="1">
    <source>
        <dbReference type="ARBA" id="ARBA00022737"/>
    </source>
</evidence>
<sequence length="180" mass="19517">MKHVFIVVALLISLPTWATGTSKKKHTPVMKAAASGQVQELKSLIAKKSNLNTKDKNGNTALFFAISNDHTEAAKILIEGGAELTNFNENGDSALVTAVSFNNTTLIELILKKKPALLNLINPDKQTPLMKAAEVGSVETVRLLVSAGADLKARDKFNRTAYDIAKESQNNESLEFLKPK</sequence>
<evidence type="ECO:0000256" key="2">
    <source>
        <dbReference type="ARBA" id="ARBA00023043"/>
    </source>
</evidence>
<evidence type="ECO:0000256" key="3">
    <source>
        <dbReference type="PROSITE-ProRule" id="PRU00023"/>
    </source>
</evidence>
<dbReference type="EMBL" id="LUKE01000001">
    <property type="protein sequence ID" value="KYG66260.1"/>
    <property type="molecule type" value="Genomic_DNA"/>
</dbReference>
<feature type="repeat" description="ANK" evidence="3">
    <location>
        <begin position="24"/>
        <end position="56"/>
    </location>
</feature>
<keyword evidence="4" id="KW-0732">Signal</keyword>
<dbReference type="InterPro" id="IPR002110">
    <property type="entry name" value="Ankyrin_rpt"/>
</dbReference>
<reference evidence="5 6" key="1">
    <citation type="submission" date="2016-03" db="EMBL/GenBank/DDBJ databases">
        <authorList>
            <person name="Ploux O."/>
        </authorList>
    </citation>
    <scope>NUCLEOTIDE SEQUENCE [LARGE SCALE GENOMIC DNA]</scope>
    <source>
        <strain evidence="5 6">R0</strain>
    </source>
</reference>
<dbReference type="Pfam" id="PF00023">
    <property type="entry name" value="Ank"/>
    <property type="match status" value="1"/>
</dbReference>
<evidence type="ECO:0000313" key="5">
    <source>
        <dbReference type="EMBL" id="KYG66260.1"/>
    </source>
</evidence>
<gene>
    <name evidence="5" type="ORF">AZI86_04160</name>
</gene>
<dbReference type="AlphaFoldDB" id="A0A150WPB1"/>
<proteinExistence type="predicted"/>
<dbReference type="PANTHER" id="PTHR24171">
    <property type="entry name" value="ANKYRIN REPEAT DOMAIN-CONTAINING PROTEIN 39-RELATED"/>
    <property type="match status" value="1"/>
</dbReference>
<dbReference type="Proteomes" id="UP000075320">
    <property type="component" value="Unassembled WGS sequence"/>
</dbReference>
<keyword evidence="2 3" id="KW-0040">ANK repeat</keyword>
<dbReference type="Pfam" id="PF12796">
    <property type="entry name" value="Ank_2"/>
    <property type="match status" value="1"/>
</dbReference>
<name>A0A150WPB1_BDEBC</name>
<dbReference type="InterPro" id="IPR036770">
    <property type="entry name" value="Ankyrin_rpt-contain_sf"/>
</dbReference>
<dbReference type="Gene3D" id="1.25.40.20">
    <property type="entry name" value="Ankyrin repeat-containing domain"/>
    <property type="match status" value="1"/>
</dbReference>
<feature type="signal peptide" evidence="4">
    <location>
        <begin position="1"/>
        <end position="18"/>
    </location>
</feature>
<dbReference type="SUPFAM" id="SSF48403">
    <property type="entry name" value="Ankyrin repeat"/>
    <property type="match status" value="1"/>
</dbReference>
<protein>
    <submittedName>
        <fullName evidence="5">Uncharacterized protein</fullName>
    </submittedName>
</protein>
<comment type="caution">
    <text evidence="5">The sequence shown here is derived from an EMBL/GenBank/DDBJ whole genome shotgun (WGS) entry which is preliminary data.</text>
</comment>